<organism evidence="2 3">
    <name type="scientific">Flavobacterium xinjiangense</name>
    <dbReference type="NCBI Taxonomy" id="178356"/>
    <lineage>
        <taxon>Bacteria</taxon>
        <taxon>Pseudomonadati</taxon>
        <taxon>Bacteroidota</taxon>
        <taxon>Flavobacteriia</taxon>
        <taxon>Flavobacteriales</taxon>
        <taxon>Flavobacteriaceae</taxon>
        <taxon>Flavobacterium</taxon>
    </lineage>
</organism>
<dbReference type="InterPro" id="IPR029063">
    <property type="entry name" value="SAM-dependent_MTases_sf"/>
</dbReference>
<evidence type="ECO:0000313" key="2">
    <source>
        <dbReference type="EMBL" id="SHM94994.1"/>
    </source>
</evidence>
<dbReference type="OrthoDB" id="9801609at2"/>
<dbReference type="STRING" id="178356.SAMN05216269_10971"/>
<dbReference type="GO" id="GO:0008168">
    <property type="term" value="F:methyltransferase activity"/>
    <property type="evidence" value="ECO:0007669"/>
    <property type="project" value="UniProtKB-KW"/>
</dbReference>
<protein>
    <submittedName>
        <fullName evidence="2">Methyltransferase, FkbM family</fullName>
    </submittedName>
</protein>
<feature type="domain" description="Methyltransferase FkbM" evidence="1">
    <location>
        <begin position="52"/>
        <end position="217"/>
    </location>
</feature>
<keyword evidence="3" id="KW-1185">Reference proteome</keyword>
<keyword evidence="2" id="KW-0489">Methyltransferase</keyword>
<dbReference type="AlphaFoldDB" id="A0A1M7MVE1"/>
<evidence type="ECO:0000313" key="3">
    <source>
        <dbReference type="Proteomes" id="UP000184092"/>
    </source>
</evidence>
<proteinExistence type="predicted"/>
<name>A0A1M7MVE1_9FLAO</name>
<dbReference type="EMBL" id="FRCL01000009">
    <property type="protein sequence ID" value="SHM94994.1"/>
    <property type="molecule type" value="Genomic_DNA"/>
</dbReference>
<dbReference type="SUPFAM" id="SSF53335">
    <property type="entry name" value="S-adenosyl-L-methionine-dependent methyltransferases"/>
    <property type="match status" value="1"/>
</dbReference>
<dbReference type="NCBIfam" id="TIGR01444">
    <property type="entry name" value="fkbM_fam"/>
    <property type="match status" value="1"/>
</dbReference>
<evidence type="ECO:0000259" key="1">
    <source>
        <dbReference type="Pfam" id="PF05050"/>
    </source>
</evidence>
<accession>A0A1M7MVE1</accession>
<sequence>MLLSKIKRKFIAKFFSSKDGNNKKISYSQSGEDLIVKFIFDNLGIQKPTYIDIGAHHPYFISNTALFYMNGCRGINIEPDPTLFKEFLKHRKEDINLNIGISDCNCELDFYIISSPTLNTFSKEEADKYSLQGNYVIKSIEKIKVETLADVLKNFSNGIFPQFLSLDAEGVDEIIIRELDFENNYPIVICIETISFSTSGNGIKNLKLIDYIVNKGYMLYADTHINTIFVRKENWQKN</sequence>
<dbReference type="RefSeq" id="WP_073209662.1">
    <property type="nucleotide sequence ID" value="NZ_FRCL01000009.1"/>
</dbReference>
<dbReference type="GO" id="GO:0032259">
    <property type="term" value="P:methylation"/>
    <property type="evidence" value="ECO:0007669"/>
    <property type="project" value="UniProtKB-KW"/>
</dbReference>
<dbReference type="Gene3D" id="3.40.50.150">
    <property type="entry name" value="Vaccinia Virus protein VP39"/>
    <property type="match status" value="1"/>
</dbReference>
<reference evidence="3" key="1">
    <citation type="submission" date="2016-11" db="EMBL/GenBank/DDBJ databases">
        <authorList>
            <person name="Varghese N."/>
            <person name="Submissions S."/>
        </authorList>
    </citation>
    <scope>NUCLEOTIDE SEQUENCE [LARGE SCALE GENOMIC DNA]</scope>
    <source>
        <strain evidence="3">CGMCC 1.2749</strain>
    </source>
</reference>
<dbReference type="Pfam" id="PF05050">
    <property type="entry name" value="Methyltransf_21"/>
    <property type="match status" value="1"/>
</dbReference>
<dbReference type="InterPro" id="IPR006342">
    <property type="entry name" value="FkbM_mtfrase"/>
</dbReference>
<keyword evidence="2" id="KW-0808">Transferase</keyword>
<gene>
    <name evidence="2" type="ORF">SAMN05216269_10971</name>
</gene>
<dbReference type="Proteomes" id="UP000184092">
    <property type="component" value="Unassembled WGS sequence"/>
</dbReference>